<feature type="region of interest" description="Disordered" evidence="4">
    <location>
        <begin position="67"/>
        <end position="115"/>
    </location>
</feature>
<comment type="caution">
    <text evidence="6">The sequence shown here is derived from an EMBL/GenBank/DDBJ whole genome shotgun (WGS) entry which is preliminary data.</text>
</comment>
<dbReference type="SUPFAM" id="SSF52080">
    <property type="entry name" value="Ribosomal proteins L15p and L18e"/>
    <property type="match status" value="1"/>
</dbReference>
<dbReference type="GO" id="GO:0006412">
    <property type="term" value="P:translation"/>
    <property type="evidence" value="ECO:0007669"/>
    <property type="project" value="InterPro"/>
</dbReference>
<proteinExistence type="inferred from homology"/>
<keyword evidence="7" id="KW-1185">Reference proteome</keyword>
<dbReference type="AlphaFoldDB" id="A0A9W8M8D3"/>
<evidence type="ECO:0000256" key="4">
    <source>
        <dbReference type="SAM" id="MobiDB-lite"/>
    </source>
</evidence>
<feature type="region of interest" description="Disordered" evidence="4">
    <location>
        <begin position="819"/>
        <end position="838"/>
    </location>
</feature>
<feature type="compositionally biased region" description="Polar residues" evidence="4">
    <location>
        <begin position="458"/>
        <end position="472"/>
    </location>
</feature>
<dbReference type="NCBIfam" id="TIGR01071">
    <property type="entry name" value="rplO_bact"/>
    <property type="match status" value="1"/>
</dbReference>
<sequence length="1149" mass="123675">MLKSSVQRASASALAQLQKQFSSRFSLSSSKITGSRLLSTQVADSTVFRVARPTQALALNELRDNRGARKVRKRLGRGHGSGHGKTCGRGHKGQNSRAGNGKPGPGFEGGQTPLTQVFPKRGFKNALRRELQPLNLDRIQHFINTGRLDPSKPITLREIYRSNLVRFTDGVSLLARGSHVLSTPITIEVSRASEAAIKRVEALGGRVVCVYHNKLALRALLHPHKFAVLPKSAMPMTAKLRRVYSDPVHRGFLAPEISKEYTPTSFNFEPLAGSHGEDSDKRWWWASEDPPPNSTVVRATMYLSALCTWSLLLLAERVSHSWSVAPANDEAEDVLSSQLVWYDKPSLCESKDFVTIELPTDMHLEKVDYTALDLFWPPTPPTSLESTAAAAAAKDQPQIYGSDISITTAEPPPPPPLPGPEILGDKMGAVESLPSLSYHDHRHHHNHNHNHRLFGSGDRQTATSVPAASTGNKPVRSATICLSSCASGPGDDSGDLLTGNKGQIKRASTARGLFRASLRRYSYRTPANWIHSKEKSGAADAGVGCLGVASNRMPSAEDVRIGSSYTRSIDAVVPQLSASMPHLPTHVESLRTTQLPPLATNVRGKKGSTSIVAATESIPFPTIEFAAGDNSAVANFEGSGEQAPNIAASSGIAEFRQKLARRLSRSSRQSHRRGGNAASSQHKRTSATDDDINASNKRALSVESDSFAAATSADSRQIFSSELDSEGMLAKGLGLLHIRETGESLDMPLAFVTSSSDVASTDSDSGSRLLSESIDCLLEMRLFQAMGETHSSSNTTSVGQTVVEADVVPKLQTLSASSSMSSLSTSASSSLTLSGDEPLAESRPAVQLQVASGYSGVSASGAEILDYEDFMYLSACENHRPRLLPSATSTSDDDSAARITSRAKGTSGDDDEDARKWWPRCVMPAQNMQYMPKLSLMFAREGHVKLIGDRHHSSESIPLPWLQSDSPRLLRARSEGAIGKTASAGSDVGDAMGYTANGVRRRMDFWDVLGRCPMRPTSSLALASLKDMAKSCADACGYVGNNRKSDCENRGAEDSGYVASSLADSASDSDEDSDSDSESAPAYDMLLGLSAKQSPSTMQRGNGIGPQQQRGGSSNTSNKHRTKRVLSEPMQYILYNSYLRYYGRPGEAQ</sequence>
<dbReference type="InterPro" id="IPR005749">
    <property type="entry name" value="Ribosomal_uL15_bac-type"/>
</dbReference>
<gene>
    <name evidence="6" type="primary">MRPL10</name>
    <name evidence="6" type="ORF">GGH94_000714</name>
</gene>
<evidence type="ECO:0000313" key="7">
    <source>
        <dbReference type="Proteomes" id="UP001140074"/>
    </source>
</evidence>
<evidence type="ECO:0000256" key="3">
    <source>
        <dbReference type="ARBA" id="ARBA00023274"/>
    </source>
</evidence>
<organism evidence="6 7">
    <name type="scientific">Coemansia aciculifera</name>
    <dbReference type="NCBI Taxonomy" id="417176"/>
    <lineage>
        <taxon>Eukaryota</taxon>
        <taxon>Fungi</taxon>
        <taxon>Fungi incertae sedis</taxon>
        <taxon>Zoopagomycota</taxon>
        <taxon>Kickxellomycotina</taxon>
        <taxon>Kickxellomycetes</taxon>
        <taxon>Kickxellales</taxon>
        <taxon>Kickxellaceae</taxon>
        <taxon>Coemansia</taxon>
    </lineage>
</organism>
<protein>
    <submittedName>
        <fullName evidence="6">YmL10</fullName>
    </submittedName>
</protein>
<dbReference type="InterPro" id="IPR030878">
    <property type="entry name" value="Ribosomal_uL15"/>
</dbReference>
<dbReference type="HAMAP" id="MF_01341">
    <property type="entry name" value="Ribosomal_uL15"/>
    <property type="match status" value="1"/>
</dbReference>
<dbReference type="InterPro" id="IPR021131">
    <property type="entry name" value="Ribosomal_uL15/eL18"/>
</dbReference>
<evidence type="ECO:0000259" key="5">
    <source>
        <dbReference type="Pfam" id="PF00828"/>
    </source>
</evidence>
<name>A0A9W8M8D3_9FUNG</name>
<feature type="compositionally biased region" description="Basic residues" evidence="4">
    <location>
        <begin position="659"/>
        <end position="674"/>
    </location>
</feature>
<dbReference type="Proteomes" id="UP001140074">
    <property type="component" value="Unassembled WGS sequence"/>
</dbReference>
<comment type="similarity">
    <text evidence="1">Belongs to the universal ribosomal protein uL15 family.</text>
</comment>
<dbReference type="GO" id="GO:0003735">
    <property type="term" value="F:structural constituent of ribosome"/>
    <property type="evidence" value="ECO:0007669"/>
    <property type="project" value="InterPro"/>
</dbReference>
<evidence type="ECO:0000313" key="6">
    <source>
        <dbReference type="EMBL" id="KAJ2867636.1"/>
    </source>
</evidence>
<feature type="compositionally biased region" description="Polar residues" evidence="4">
    <location>
        <begin position="1094"/>
        <end position="1117"/>
    </location>
</feature>
<dbReference type="EMBL" id="JANBUY010000015">
    <property type="protein sequence ID" value="KAJ2867636.1"/>
    <property type="molecule type" value="Genomic_DNA"/>
</dbReference>
<evidence type="ECO:0000256" key="1">
    <source>
        <dbReference type="ARBA" id="ARBA00007320"/>
    </source>
</evidence>
<feature type="region of interest" description="Disordered" evidence="4">
    <location>
        <begin position="1094"/>
        <end position="1127"/>
    </location>
</feature>
<accession>A0A9W8M8D3</accession>
<keyword evidence="3" id="KW-0687">Ribonucleoprotein</keyword>
<feature type="region of interest" description="Disordered" evidence="4">
    <location>
        <begin position="453"/>
        <end position="473"/>
    </location>
</feature>
<feature type="compositionally biased region" description="Low complexity" evidence="4">
    <location>
        <begin position="819"/>
        <end position="834"/>
    </location>
</feature>
<feature type="domain" description="Large ribosomal subunit protein uL15/eL18" evidence="5">
    <location>
        <begin position="133"/>
        <end position="208"/>
    </location>
</feature>
<evidence type="ECO:0000256" key="2">
    <source>
        <dbReference type="ARBA" id="ARBA00022980"/>
    </source>
</evidence>
<feature type="compositionally biased region" description="Acidic residues" evidence="4">
    <location>
        <begin position="1067"/>
        <end position="1077"/>
    </location>
</feature>
<dbReference type="Pfam" id="PF00828">
    <property type="entry name" value="Ribosomal_L27A"/>
    <property type="match status" value="1"/>
</dbReference>
<dbReference type="GO" id="GO:0005762">
    <property type="term" value="C:mitochondrial large ribosomal subunit"/>
    <property type="evidence" value="ECO:0007669"/>
    <property type="project" value="TreeGrafter"/>
</dbReference>
<dbReference type="PANTHER" id="PTHR12934:SF11">
    <property type="entry name" value="LARGE RIBOSOMAL SUBUNIT PROTEIN UL15M"/>
    <property type="match status" value="1"/>
</dbReference>
<feature type="region of interest" description="Disordered" evidence="4">
    <location>
        <begin position="884"/>
        <end position="913"/>
    </location>
</feature>
<feature type="region of interest" description="Disordered" evidence="4">
    <location>
        <begin position="1058"/>
        <end position="1080"/>
    </location>
</feature>
<feature type="region of interest" description="Disordered" evidence="4">
    <location>
        <begin position="659"/>
        <end position="694"/>
    </location>
</feature>
<keyword evidence="2" id="KW-0689">Ribosomal protein</keyword>
<dbReference type="InterPro" id="IPR036227">
    <property type="entry name" value="Ribosomal_uL15/eL18_sf"/>
</dbReference>
<dbReference type="Gene3D" id="3.100.10.10">
    <property type="match status" value="1"/>
</dbReference>
<dbReference type="PANTHER" id="PTHR12934">
    <property type="entry name" value="50S RIBOSOMAL PROTEIN L15"/>
    <property type="match status" value="1"/>
</dbReference>
<reference evidence="6" key="1">
    <citation type="submission" date="2022-07" db="EMBL/GenBank/DDBJ databases">
        <title>Phylogenomic reconstructions and comparative analyses of Kickxellomycotina fungi.</title>
        <authorList>
            <person name="Reynolds N.K."/>
            <person name="Stajich J.E."/>
            <person name="Barry K."/>
            <person name="Grigoriev I.V."/>
            <person name="Crous P."/>
            <person name="Smith M.E."/>
        </authorList>
    </citation>
    <scope>NUCLEOTIDE SEQUENCE</scope>
    <source>
        <strain evidence="6">RSA 476</strain>
    </source>
</reference>
<feature type="compositionally biased region" description="Basic residues" evidence="4">
    <location>
        <begin position="68"/>
        <end position="94"/>
    </location>
</feature>